<evidence type="ECO:0000256" key="9">
    <source>
        <dbReference type="SAM" id="MobiDB-lite"/>
    </source>
</evidence>
<sequence>MSGIPQGAALHPQGAIGPLTPSRASDRTCAPQPVHDTFHPVAVLPAPTPRVPARAALFLTSTALIAFALFEPVHAQSATATVAGSVAQATHTYNISAQPLGSALLSFGKQSGLQLTAPGELLRGVKTSGVHGQLTSQQALGQLLAGTGLSYAPSGNGTVVLTKTAANITLGPVRVGGTVAHENPTGPGVGYVATTTMAGTKTDTPITEIPNSIYVVTKQLMQDQQPQNVAEALRYTPGVYSEELGNYQSGGGIAGTSQGIVQRGFSTKSFVDGLQLDSASSGETAFIERIEAVNGPASVMYGQTNPGGMIGISLKKPTDTPFHQVSVGFGSWGRYETTA</sequence>
<name>A0ABS5SR78_9PROT</name>
<gene>
    <name evidence="11" type="ORF">HNO79_15350</name>
</gene>
<dbReference type="PANTHER" id="PTHR32552">
    <property type="entry name" value="FERRICHROME IRON RECEPTOR-RELATED"/>
    <property type="match status" value="1"/>
</dbReference>
<keyword evidence="7 8" id="KW-0998">Cell outer membrane</keyword>
<dbReference type="Gene3D" id="2.170.130.10">
    <property type="entry name" value="TonB-dependent receptor, plug domain"/>
    <property type="match status" value="1"/>
</dbReference>
<dbReference type="InterPro" id="IPR037066">
    <property type="entry name" value="Plug_dom_sf"/>
</dbReference>
<organism evidence="11 12">
    <name type="scientific">Komagataeibacter oboediens</name>
    <dbReference type="NCBI Taxonomy" id="65958"/>
    <lineage>
        <taxon>Bacteria</taxon>
        <taxon>Pseudomonadati</taxon>
        <taxon>Pseudomonadota</taxon>
        <taxon>Alphaproteobacteria</taxon>
        <taxon>Acetobacterales</taxon>
        <taxon>Acetobacteraceae</taxon>
        <taxon>Komagataeibacter</taxon>
    </lineage>
</organism>
<dbReference type="InterPro" id="IPR039426">
    <property type="entry name" value="TonB-dep_rcpt-like"/>
</dbReference>
<evidence type="ECO:0000256" key="7">
    <source>
        <dbReference type="ARBA" id="ARBA00023237"/>
    </source>
</evidence>
<dbReference type="PROSITE" id="PS52016">
    <property type="entry name" value="TONB_DEPENDENT_REC_3"/>
    <property type="match status" value="1"/>
</dbReference>
<evidence type="ECO:0000259" key="10">
    <source>
        <dbReference type="SMART" id="SM00965"/>
    </source>
</evidence>
<evidence type="ECO:0000313" key="11">
    <source>
        <dbReference type="EMBL" id="MBT0676756.1"/>
    </source>
</evidence>
<evidence type="ECO:0000256" key="1">
    <source>
        <dbReference type="ARBA" id="ARBA00022448"/>
    </source>
</evidence>
<dbReference type="SUPFAM" id="SSF56935">
    <property type="entry name" value="Porins"/>
    <property type="match status" value="1"/>
</dbReference>
<accession>A0ABS5SR78</accession>
<evidence type="ECO:0000313" key="12">
    <source>
        <dbReference type="Proteomes" id="UP001519538"/>
    </source>
</evidence>
<keyword evidence="6 8" id="KW-0472">Membrane</keyword>
<proteinExistence type="inferred from homology"/>
<feature type="domain" description="Secretin/TonB short N-terminal" evidence="10">
    <location>
        <begin position="113"/>
        <end position="164"/>
    </location>
</feature>
<keyword evidence="8" id="KW-0812">Transmembrane</keyword>
<protein>
    <submittedName>
        <fullName evidence="11">TonB-dependent receptor plug domain-containing protein</fullName>
    </submittedName>
</protein>
<evidence type="ECO:0000256" key="5">
    <source>
        <dbReference type="ARBA" id="ARBA00023065"/>
    </source>
</evidence>
<comment type="similarity">
    <text evidence="8">Belongs to the TonB-dependent receptor family.</text>
</comment>
<evidence type="ECO:0000256" key="6">
    <source>
        <dbReference type="ARBA" id="ARBA00023136"/>
    </source>
</evidence>
<comment type="subcellular location">
    <subcellularLocation>
        <location evidence="8">Cell outer membrane</location>
        <topology evidence="8">Multi-pass membrane protein</topology>
    </subcellularLocation>
</comment>
<feature type="non-terminal residue" evidence="11">
    <location>
        <position position="339"/>
    </location>
</feature>
<keyword evidence="5" id="KW-0406">Ion transport</keyword>
<dbReference type="InterPro" id="IPR011662">
    <property type="entry name" value="Secretin/TonB_short_N"/>
</dbReference>
<evidence type="ECO:0000256" key="4">
    <source>
        <dbReference type="ARBA" id="ARBA00023004"/>
    </source>
</evidence>
<evidence type="ECO:0000256" key="3">
    <source>
        <dbReference type="ARBA" id="ARBA00022729"/>
    </source>
</evidence>
<dbReference type="Gene3D" id="3.55.50.30">
    <property type="match status" value="1"/>
</dbReference>
<comment type="caution">
    <text evidence="11">The sequence shown here is derived from an EMBL/GenBank/DDBJ whole genome shotgun (WGS) entry which is preliminary data.</text>
</comment>
<reference evidence="11 12" key="1">
    <citation type="journal article" date="2021" name="Astrobiology">
        <title>Bacterial Cellulose Retains Robustness but Its Synthesis Declines After Exposure to a Mars-Like Environment Simulated Outside the International Space Station.</title>
        <authorList>
            <person name="Orlovska I."/>
            <person name="Podolich O."/>
            <person name="Kukharenko O."/>
            <person name="Zaets I."/>
            <person name="Reva O."/>
            <person name="Khirunenko L."/>
            <person name="Zmejkoski D."/>
            <person name="Rogalsky S."/>
            <person name="Barh D."/>
            <person name="Tiwari S."/>
            <person name="Kumavath R."/>
            <person name="Goes-Neto A."/>
            <person name="Azevedo V."/>
            <person name="Brenig B."/>
            <person name="Ghosh P."/>
            <person name="de Vera J.P."/>
            <person name="Kozyrovska N."/>
        </authorList>
    </citation>
    <scope>NUCLEOTIDE SEQUENCE [LARGE SCALE GENOMIC DNA]</scope>
    <source>
        <strain evidence="11 12">IMBG 311</strain>
    </source>
</reference>
<dbReference type="Pfam" id="PF07715">
    <property type="entry name" value="Plug"/>
    <property type="match status" value="1"/>
</dbReference>
<dbReference type="InterPro" id="IPR012910">
    <property type="entry name" value="Plug_dom"/>
</dbReference>
<keyword evidence="2" id="KW-0410">Iron transport</keyword>
<keyword evidence="12" id="KW-1185">Reference proteome</keyword>
<keyword evidence="8" id="KW-1134">Transmembrane beta strand</keyword>
<keyword evidence="4" id="KW-0408">Iron</keyword>
<keyword evidence="3" id="KW-0732">Signal</keyword>
<dbReference type="SMART" id="SM00965">
    <property type="entry name" value="STN"/>
    <property type="match status" value="1"/>
</dbReference>
<dbReference type="EMBL" id="JABLUU010000025">
    <property type="protein sequence ID" value="MBT0676756.1"/>
    <property type="molecule type" value="Genomic_DNA"/>
</dbReference>
<keyword evidence="1 8" id="KW-0813">Transport</keyword>
<evidence type="ECO:0000256" key="2">
    <source>
        <dbReference type="ARBA" id="ARBA00022496"/>
    </source>
</evidence>
<evidence type="ECO:0000256" key="8">
    <source>
        <dbReference type="PROSITE-ProRule" id="PRU01360"/>
    </source>
</evidence>
<dbReference type="PANTHER" id="PTHR32552:SF68">
    <property type="entry name" value="FERRICHROME OUTER MEMBRANE TRANSPORTER_PHAGE RECEPTOR"/>
    <property type="match status" value="1"/>
</dbReference>
<dbReference type="Pfam" id="PF07660">
    <property type="entry name" value="STN"/>
    <property type="match status" value="1"/>
</dbReference>
<dbReference type="Proteomes" id="UP001519538">
    <property type="component" value="Unassembled WGS sequence"/>
</dbReference>
<feature type="region of interest" description="Disordered" evidence="9">
    <location>
        <begin position="1"/>
        <end position="32"/>
    </location>
</feature>
<keyword evidence="11" id="KW-0675">Receptor</keyword>